<name>A0A9X1U8U2_9BRAD</name>
<evidence type="ECO:0000256" key="1">
    <source>
        <dbReference type="ARBA" id="ARBA00007812"/>
    </source>
</evidence>
<evidence type="ECO:0000259" key="6">
    <source>
        <dbReference type="Pfam" id="PF02776"/>
    </source>
</evidence>
<proteinExistence type="inferred from homology"/>
<dbReference type="Pfam" id="PF02775">
    <property type="entry name" value="TPP_enzyme_C"/>
    <property type="match status" value="1"/>
</dbReference>
<dbReference type="GO" id="GO:0009099">
    <property type="term" value="P:L-valine biosynthetic process"/>
    <property type="evidence" value="ECO:0007669"/>
    <property type="project" value="TreeGrafter"/>
</dbReference>
<dbReference type="GO" id="GO:0000287">
    <property type="term" value="F:magnesium ion binding"/>
    <property type="evidence" value="ECO:0007669"/>
    <property type="project" value="InterPro"/>
</dbReference>
<gene>
    <name evidence="8" type="ORF">L6637_25925</name>
    <name evidence="7" type="ORF">L6654_16100</name>
</gene>
<dbReference type="InterPro" id="IPR012000">
    <property type="entry name" value="Thiamin_PyroP_enz_cen_dom"/>
</dbReference>
<accession>A0A9X1U8U2</accession>
<dbReference type="Gene3D" id="3.40.50.970">
    <property type="match status" value="2"/>
</dbReference>
<dbReference type="PANTHER" id="PTHR18968">
    <property type="entry name" value="THIAMINE PYROPHOSPHATE ENZYMES"/>
    <property type="match status" value="1"/>
</dbReference>
<dbReference type="Proteomes" id="UP001139012">
    <property type="component" value="Unassembled WGS sequence"/>
</dbReference>
<evidence type="ECO:0000313" key="10">
    <source>
        <dbReference type="Proteomes" id="UP001139054"/>
    </source>
</evidence>
<dbReference type="GO" id="GO:0009097">
    <property type="term" value="P:isoleucine biosynthetic process"/>
    <property type="evidence" value="ECO:0007669"/>
    <property type="project" value="TreeGrafter"/>
</dbReference>
<dbReference type="Pfam" id="PF00205">
    <property type="entry name" value="TPP_enzyme_M"/>
    <property type="match status" value="1"/>
</dbReference>
<evidence type="ECO:0000313" key="7">
    <source>
        <dbReference type="EMBL" id="MCG2628156.1"/>
    </source>
</evidence>
<dbReference type="CDD" id="cd00568">
    <property type="entry name" value="TPP_enzymes"/>
    <property type="match status" value="1"/>
</dbReference>
<keyword evidence="9" id="KW-1185">Reference proteome</keyword>
<dbReference type="GO" id="GO:0005948">
    <property type="term" value="C:acetolactate synthase complex"/>
    <property type="evidence" value="ECO:0007669"/>
    <property type="project" value="TreeGrafter"/>
</dbReference>
<evidence type="ECO:0000313" key="8">
    <source>
        <dbReference type="EMBL" id="MCG2670411.1"/>
    </source>
</evidence>
<feature type="domain" description="Thiamine pyrophosphate enzyme N-terminal TPP-binding" evidence="6">
    <location>
        <begin position="22"/>
        <end position="134"/>
    </location>
</feature>
<dbReference type="EMBL" id="JAKLTY010000009">
    <property type="protein sequence ID" value="MCG2628156.1"/>
    <property type="molecule type" value="Genomic_DNA"/>
</dbReference>
<dbReference type="Pfam" id="PF02776">
    <property type="entry name" value="TPP_enzyme_N"/>
    <property type="match status" value="1"/>
</dbReference>
<evidence type="ECO:0000256" key="3">
    <source>
        <dbReference type="RuleBase" id="RU362132"/>
    </source>
</evidence>
<sequence length="576" mass="61345">MTYFIDVAGRRTRAGRTRMTNNVATDITAALKHAGVENFFLLTGGDQPLWIALRDAGIRMVVARSEASAVYMADGYARASGRVAPAYGQAGPGAANVAAALADAVWAQSPVFALTGATATQALHMNEYQDLDQHVIFQPVTKWNGAVAAPEMTGSLVSQALHIAATPTCGPTHLDVPKNFFALPGDPQTANRLERSYSNAASKVRALGTEVATALDLLKRAERPVLFVGEGVRLAGAWAELALLSDLAGIPIVATAGGKPAILTSHPNFCGIVGRYSSVSANKLVAEADCALALGTRLGGLATNGYTLPSRKATVIQIDHDPASLINTYAPRLGVRADIKIFLTDLLDLVKQQNLRTSSAWLDRCRRDTDKWTANHREQLAASGGNTALSPLSVLDELSRYGSEITLVADTGYMAAWTGVLFPTLRYDAFFRAVGSLGWALPASLGVQIARSEKVVCITGDGGAGYHLADVETAVRYRLPVVIIVMNNSALAFEYHEKYRWKGNVVAEANDFGRVDFAAAGIALGARGARATNREEFVAAMAVAMKASNPFVIDVVIDKEAFPPVTNFDAVMERKL</sequence>
<dbReference type="SUPFAM" id="SSF52518">
    <property type="entry name" value="Thiamin diphosphate-binding fold (THDP-binding)"/>
    <property type="match status" value="2"/>
</dbReference>
<dbReference type="GO" id="GO:0030976">
    <property type="term" value="F:thiamine pyrophosphate binding"/>
    <property type="evidence" value="ECO:0007669"/>
    <property type="project" value="InterPro"/>
</dbReference>
<dbReference type="RefSeq" id="WP_128930079.1">
    <property type="nucleotide sequence ID" value="NZ_JAKLTY010000009.1"/>
</dbReference>
<protein>
    <submittedName>
        <fullName evidence="7">Thiamine pyrophosphate-binding protein</fullName>
    </submittedName>
</protein>
<dbReference type="GO" id="GO:0003984">
    <property type="term" value="F:acetolactate synthase activity"/>
    <property type="evidence" value="ECO:0007669"/>
    <property type="project" value="TreeGrafter"/>
</dbReference>
<evidence type="ECO:0000259" key="4">
    <source>
        <dbReference type="Pfam" id="PF00205"/>
    </source>
</evidence>
<feature type="domain" description="Thiamine pyrophosphate enzyme central" evidence="4">
    <location>
        <begin position="211"/>
        <end position="346"/>
    </location>
</feature>
<comment type="similarity">
    <text evidence="1 3">Belongs to the TPP enzyme family.</text>
</comment>
<feature type="domain" description="Thiamine pyrophosphate enzyme TPP-binding" evidence="5">
    <location>
        <begin position="410"/>
        <end position="555"/>
    </location>
</feature>
<dbReference type="CDD" id="cd07035">
    <property type="entry name" value="TPP_PYR_POX_like"/>
    <property type="match status" value="1"/>
</dbReference>
<dbReference type="InterPro" id="IPR029061">
    <property type="entry name" value="THDP-binding"/>
</dbReference>
<dbReference type="Proteomes" id="UP001139054">
    <property type="component" value="Unassembled WGS sequence"/>
</dbReference>
<dbReference type="EMBL" id="JAKLUA010000009">
    <property type="protein sequence ID" value="MCG2670411.1"/>
    <property type="molecule type" value="Genomic_DNA"/>
</dbReference>
<dbReference type="PANTHER" id="PTHR18968:SF13">
    <property type="entry name" value="ACETOLACTATE SYNTHASE CATALYTIC SUBUNIT, MITOCHONDRIAL"/>
    <property type="match status" value="1"/>
</dbReference>
<organism evidence="7 10">
    <name type="scientific">Bradyrhizobium zhengyangense</name>
    <dbReference type="NCBI Taxonomy" id="2911009"/>
    <lineage>
        <taxon>Bacteria</taxon>
        <taxon>Pseudomonadati</taxon>
        <taxon>Pseudomonadota</taxon>
        <taxon>Alphaproteobacteria</taxon>
        <taxon>Hyphomicrobiales</taxon>
        <taxon>Nitrobacteraceae</taxon>
        <taxon>Bradyrhizobium</taxon>
    </lineage>
</organism>
<dbReference type="InterPro" id="IPR012001">
    <property type="entry name" value="Thiamin_PyroP_enz_TPP-bd_dom"/>
</dbReference>
<comment type="caution">
    <text evidence="7">The sequence shown here is derived from an EMBL/GenBank/DDBJ whole genome shotgun (WGS) entry which is preliminary data.</text>
</comment>
<dbReference type="InterPro" id="IPR029035">
    <property type="entry name" value="DHS-like_NAD/FAD-binding_dom"/>
</dbReference>
<dbReference type="Gene3D" id="3.40.50.1220">
    <property type="entry name" value="TPP-binding domain"/>
    <property type="match status" value="1"/>
</dbReference>
<dbReference type="SUPFAM" id="SSF52467">
    <property type="entry name" value="DHS-like NAD/FAD-binding domain"/>
    <property type="match status" value="1"/>
</dbReference>
<evidence type="ECO:0000313" key="9">
    <source>
        <dbReference type="Proteomes" id="UP001139012"/>
    </source>
</evidence>
<evidence type="ECO:0000259" key="5">
    <source>
        <dbReference type="Pfam" id="PF02775"/>
    </source>
</evidence>
<dbReference type="GO" id="GO:0050660">
    <property type="term" value="F:flavin adenine dinucleotide binding"/>
    <property type="evidence" value="ECO:0007669"/>
    <property type="project" value="TreeGrafter"/>
</dbReference>
<keyword evidence="2 3" id="KW-0786">Thiamine pyrophosphate</keyword>
<evidence type="ECO:0000256" key="2">
    <source>
        <dbReference type="ARBA" id="ARBA00023052"/>
    </source>
</evidence>
<dbReference type="InterPro" id="IPR011766">
    <property type="entry name" value="TPP_enzyme_TPP-bd"/>
</dbReference>
<reference evidence="7" key="1">
    <citation type="submission" date="2022-01" db="EMBL/GenBank/DDBJ databases">
        <title>Genome sequnece data of strain Bradyrhizobium sp. nov.</title>
        <authorList>
            <person name="Zhang J."/>
        </authorList>
    </citation>
    <scope>NUCLEOTIDE SEQUENCE</scope>
    <source>
        <strain evidence="8">WYCCWR 12774</strain>
        <strain evidence="7">WYCCWR 13023</strain>
    </source>
</reference>
<dbReference type="AlphaFoldDB" id="A0A9X1U8U2"/>
<dbReference type="InterPro" id="IPR045229">
    <property type="entry name" value="TPP_enz"/>
</dbReference>